<dbReference type="EMBL" id="VDMD01000005">
    <property type="protein sequence ID" value="TRM65605.1"/>
    <property type="molecule type" value="Genomic_DNA"/>
</dbReference>
<evidence type="ECO:0000256" key="11">
    <source>
        <dbReference type="SAM" id="MobiDB-lite"/>
    </source>
</evidence>
<dbReference type="InterPro" id="IPR036871">
    <property type="entry name" value="PX_dom_sf"/>
</dbReference>
<dbReference type="SUPFAM" id="SSF103657">
    <property type="entry name" value="BAR/IMD domain-like"/>
    <property type="match status" value="1"/>
</dbReference>
<feature type="compositionally biased region" description="Low complexity" evidence="11">
    <location>
        <begin position="83"/>
        <end position="106"/>
    </location>
</feature>
<gene>
    <name evidence="13" type="ORF">BD626DRAFT_489302</name>
</gene>
<organism evidence="13 14">
    <name type="scientific">Schizophyllum amplum</name>
    <dbReference type="NCBI Taxonomy" id="97359"/>
    <lineage>
        <taxon>Eukaryota</taxon>
        <taxon>Fungi</taxon>
        <taxon>Dikarya</taxon>
        <taxon>Basidiomycota</taxon>
        <taxon>Agaricomycotina</taxon>
        <taxon>Agaricomycetes</taxon>
        <taxon>Agaricomycetidae</taxon>
        <taxon>Agaricales</taxon>
        <taxon>Schizophyllaceae</taxon>
        <taxon>Schizophyllum</taxon>
    </lineage>
</organism>
<dbReference type="Gene3D" id="1.20.1270.60">
    <property type="entry name" value="Arfaptin homology (AH) domain/BAR domain"/>
    <property type="match status" value="1"/>
</dbReference>
<dbReference type="SMART" id="SM00312">
    <property type="entry name" value="PX"/>
    <property type="match status" value="1"/>
</dbReference>
<comment type="subcellular location">
    <subcellularLocation>
        <location evidence="2">Cytoplasm</location>
    </subcellularLocation>
    <subcellularLocation>
        <location evidence="3">Golgi apparatus</location>
    </subcellularLocation>
    <subcellularLocation>
        <location evidence="1">Membrane</location>
        <topology evidence="1">Peripheral membrane protein</topology>
        <orientation evidence="1">Cytoplasmic side</orientation>
    </subcellularLocation>
</comment>
<evidence type="ECO:0000256" key="2">
    <source>
        <dbReference type="ARBA" id="ARBA00004496"/>
    </source>
</evidence>
<dbReference type="SUPFAM" id="SSF64268">
    <property type="entry name" value="PX domain"/>
    <property type="match status" value="1"/>
</dbReference>
<feature type="region of interest" description="Disordered" evidence="11">
    <location>
        <begin position="1"/>
        <end position="232"/>
    </location>
</feature>
<feature type="compositionally biased region" description="Basic and acidic residues" evidence="11">
    <location>
        <begin position="7"/>
        <end position="19"/>
    </location>
</feature>
<evidence type="ECO:0000256" key="3">
    <source>
        <dbReference type="ARBA" id="ARBA00004555"/>
    </source>
</evidence>
<feature type="domain" description="PX" evidence="12">
    <location>
        <begin position="310"/>
        <end position="427"/>
    </location>
</feature>
<dbReference type="GO" id="GO:0045053">
    <property type="term" value="P:protein retention in Golgi apparatus"/>
    <property type="evidence" value="ECO:0007669"/>
    <property type="project" value="TreeGrafter"/>
</dbReference>
<dbReference type="Pfam" id="PF00787">
    <property type="entry name" value="PX"/>
    <property type="match status" value="1"/>
</dbReference>
<keyword evidence="14" id="KW-1185">Reference proteome</keyword>
<dbReference type="GO" id="GO:0042147">
    <property type="term" value="P:retrograde transport, endosome to Golgi"/>
    <property type="evidence" value="ECO:0007669"/>
    <property type="project" value="TreeGrafter"/>
</dbReference>
<evidence type="ECO:0000256" key="7">
    <source>
        <dbReference type="ARBA" id="ARBA00022553"/>
    </source>
</evidence>
<comment type="caution">
    <text evidence="13">The sequence shown here is derived from an EMBL/GenBank/DDBJ whole genome shotgun (WGS) entry which is preliminary data.</text>
</comment>
<feature type="compositionally biased region" description="Basic and acidic residues" evidence="11">
    <location>
        <begin position="43"/>
        <end position="53"/>
    </location>
</feature>
<dbReference type="Proteomes" id="UP000320762">
    <property type="component" value="Unassembled WGS sequence"/>
</dbReference>
<evidence type="ECO:0000256" key="4">
    <source>
        <dbReference type="ARBA" id="ARBA00010883"/>
    </source>
</evidence>
<evidence type="ECO:0000313" key="14">
    <source>
        <dbReference type="Proteomes" id="UP000320762"/>
    </source>
</evidence>
<dbReference type="CDD" id="cd07627">
    <property type="entry name" value="BAR_Vps5p"/>
    <property type="match status" value="1"/>
</dbReference>
<name>A0A550CLB6_9AGAR</name>
<dbReference type="GO" id="GO:0005794">
    <property type="term" value="C:Golgi apparatus"/>
    <property type="evidence" value="ECO:0007669"/>
    <property type="project" value="UniProtKB-SubCell"/>
</dbReference>
<evidence type="ECO:0000256" key="10">
    <source>
        <dbReference type="ARBA" id="ARBA00023136"/>
    </source>
</evidence>
<dbReference type="GO" id="GO:0005768">
    <property type="term" value="C:endosome"/>
    <property type="evidence" value="ECO:0007669"/>
    <property type="project" value="TreeGrafter"/>
</dbReference>
<keyword evidence="10" id="KW-0472">Membrane</keyword>
<comment type="similarity">
    <text evidence="4">Belongs to the sorting nexin family.</text>
</comment>
<feature type="compositionally biased region" description="Low complexity" evidence="11">
    <location>
        <begin position="175"/>
        <end position="200"/>
    </location>
</feature>
<evidence type="ECO:0000259" key="12">
    <source>
        <dbReference type="PROSITE" id="PS50195"/>
    </source>
</evidence>
<keyword evidence="5" id="KW-0813">Transport</keyword>
<dbReference type="FunFam" id="1.20.1270.60:FF:000022">
    <property type="entry name" value="Sorting nexin 3 protein"/>
    <property type="match status" value="1"/>
</dbReference>
<dbReference type="InterPro" id="IPR027267">
    <property type="entry name" value="AH/BAR_dom_sf"/>
</dbReference>
<evidence type="ECO:0000256" key="6">
    <source>
        <dbReference type="ARBA" id="ARBA00022490"/>
    </source>
</evidence>
<dbReference type="AlphaFoldDB" id="A0A550CLB6"/>
<dbReference type="GO" id="GO:0005829">
    <property type="term" value="C:cytosol"/>
    <property type="evidence" value="ECO:0007669"/>
    <property type="project" value="GOC"/>
</dbReference>
<keyword evidence="6" id="KW-0963">Cytoplasm</keyword>
<dbReference type="GO" id="GO:0015031">
    <property type="term" value="P:protein transport"/>
    <property type="evidence" value="ECO:0007669"/>
    <property type="project" value="UniProtKB-KW"/>
</dbReference>
<evidence type="ECO:0000256" key="1">
    <source>
        <dbReference type="ARBA" id="ARBA00004287"/>
    </source>
</evidence>
<evidence type="ECO:0000256" key="5">
    <source>
        <dbReference type="ARBA" id="ARBA00022448"/>
    </source>
</evidence>
<feature type="compositionally biased region" description="Polar residues" evidence="11">
    <location>
        <begin position="251"/>
        <end position="261"/>
    </location>
</feature>
<evidence type="ECO:0000256" key="9">
    <source>
        <dbReference type="ARBA" id="ARBA00023034"/>
    </source>
</evidence>
<sequence>MDGFDDLLTHSRDELDHNPFSDPFAQRADSPDPWSSPFSGGDDSQHAFADTDGHQAYNEPEASEDGTHVEKSPKSPTHRSVSDEPATSADEATAAAPADPLDSTALTADSDDEEKARTGFPRSPGFRQDVPAPDPAIKAELEETKAELETKPSSPAPATFSETATIRPTEPEEYASTSSPRAASPTPATDTASPTASVSPVDSASPISARPTHAKAPSRASADWGPLSRPLQPAAYDNLVLGGESLGGWQQHHTAQDSAWGSVSAPIVVPAPPPPADDDDSDDDKPIGQRLVQSQTQQAKTPPQKDGPLATFTISVDDPQKVGDPIRPYIMYTVHTRTTSAEFQKSAFSVLRRYSDFLWIYETLSLNNPGVVVPPVPGKNPFGRFDDQFVKQRRLGLEKCIQKIANHPVLGKDPDLRLFLESDTFQLDIKHRKSEIAHERGGLMGSIGQALTGPRFHETDEWFDRKKVYMDGLENQLRGLVKAIELVSKQRSDLATATGDFSAAVADLSSSDIGKGLSQSLAGLADVEHKSQDLQVTQAEQDIITLLATVDEYARLINSVRMAFNGRIRTYHAWKQADSDLARQRSTHDRNRAQGKIPTERMGYAMTQLAEAERRALEAKREFEHVSRLAKEEVARFEKERIDDFKDALHSFLEGMIERQKELIGAWEAYQQTLLGRMGSSVRSPEQTNGA</sequence>
<feature type="compositionally biased region" description="Basic and acidic residues" evidence="11">
    <location>
        <begin position="137"/>
        <end position="150"/>
    </location>
</feature>
<evidence type="ECO:0000313" key="13">
    <source>
        <dbReference type="EMBL" id="TRM65605.1"/>
    </source>
</evidence>
<keyword evidence="7" id="KW-0597">Phosphoprotein</keyword>
<keyword evidence="8" id="KW-0653">Protein transport</keyword>
<dbReference type="PANTHER" id="PTHR10555">
    <property type="entry name" value="SORTING NEXIN"/>
    <property type="match status" value="1"/>
</dbReference>
<reference evidence="13 14" key="1">
    <citation type="journal article" date="2019" name="New Phytol.">
        <title>Comparative genomics reveals unique wood-decay strategies and fruiting body development in the Schizophyllaceae.</title>
        <authorList>
            <person name="Almasi E."/>
            <person name="Sahu N."/>
            <person name="Krizsan K."/>
            <person name="Balint B."/>
            <person name="Kovacs G.M."/>
            <person name="Kiss B."/>
            <person name="Cseklye J."/>
            <person name="Drula E."/>
            <person name="Henrissat B."/>
            <person name="Nagy I."/>
            <person name="Chovatia M."/>
            <person name="Adam C."/>
            <person name="LaButti K."/>
            <person name="Lipzen A."/>
            <person name="Riley R."/>
            <person name="Grigoriev I.V."/>
            <person name="Nagy L.G."/>
        </authorList>
    </citation>
    <scope>NUCLEOTIDE SEQUENCE [LARGE SCALE GENOMIC DNA]</scope>
    <source>
        <strain evidence="13 14">NL-1724</strain>
    </source>
</reference>
<dbReference type="PROSITE" id="PS50195">
    <property type="entry name" value="PX"/>
    <property type="match status" value="1"/>
</dbReference>
<dbReference type="OrthoDB" id="271164at2759"/>
<feature type="region of interest" description="Disordered" evidence="11">
    <location>
        <begin position="250"/>
        <end position="287"/>
    </location>
</feature>
<dbReference type="STRING" id="97359.A0A550CLB6"/>
<dbReference type="InterPro" id="IPR001683">
    <property type="entry name" value="PX_dom"/>
</dbReference>
<dbReference type="Gene3D" id="3.30.1520.10">
    <property type="entry name" value="Phox-like domain"/>
    <property type="match status" value="1"/>
</dbReference>
<keyword evidence="9" id="KW-0333">Golgi apparatus</keyword>
<dbReference type="InterPro" id="IPR035803">
    <property type="entry name" value="BAR_Vps5"/>
</dbReference>
<evidence type="ECO:0000256" key="8">
    <source>
        <dbReference type="ARBA" id="ARBA00022927"/>
    </source>
</evidence>
<dbReference type="GO" id="GO:0035091">
    <property type="term" value="F:phosphatidylinositol binding"/>
    <property type="evidence" value="ECO:0007669"/>
    <property type="project" value="InterPro"/>
</dbReference>
<dbReference type="GO" id="GO:0030904">
    <property type="term" value="C:retromer complex"/>
    <property type="evidence" value="ECO:0007669"/>
    <property type="project" value="UniProtKB-ARBA"/>
</dbReference>
<dbReference type="PANTHER" id="PTHR10555:SF170">
    <property type="entry name" value="FI18122P1"/>
    <property type="match status" value="1"/>
</dbReference>
<dbReference type="InterPro" id="IPR015404">
    <property type="entry name" value="Vps5_C"/>
</dbReference>
<dbReference type="Pfam" id="PF09325">
    <property type="entry name" value="Vps5"/>
    <property type="match status" value="1"/>
</dbReference>
<proteinExistence type="inferred from homology"/>
<accession>A0A550CLB6</accession>
<protein>
    <submittedName>
        <fullName evidence="13">Vps5 C terminal like-domain-containing protein</fullName>
    </submittedName>
</protein>